<dbReference type="EMBL" id="JAXAVX010000002">
    <property type="protein sequence ID" value="MDX8151114.1"/>
    <property type="molecule type" value="Genomic_DNA"/>
</dbReference>
<gene>
    <name evidence="1" type="ORF">SK069_05880</name>
</gene>
<name>A0ABU4VIZ4_9ACTN</name>
<evidence type="ECO:0000313" key="2">
    <source>
        <dbReference type="Proteomes" id="UP001277761"/>
    </source>
</evidence>
<dbReference type="Proteomes" id="UP001277761">
    <property type="component" value="Unassembled WGS sequence"/>
</dbReference>
<comment type="caution">
    <text evidence="1">The sequence shown here is derived from an EMBL/GenBank/DDBJ whole genome shotgun (WGS) entry which is preliminary data.</text>
</comment>
<keyword evidence="2" id="KW-1185">Reference proteome</keyword>
<proteinExistence type="predicted"/>
<dbReference type="RefSeq" id="WP_319953267.1">
    <property type="nucleotide sequence ID" value="NZ_JAXAVX010000002.1"/>
</dbReference>
<sequence>MTAVDPRLIDELERLGLPLRVVLDVHARLEAGAAEYGEASFDRTLDDLLTEVAEEFLDAIGWTTIALARLRPLAASPDQPPSRPDAAGLDALTLQAELDELCRSASGLARRCERLITQAAAIKDRP</sequence>
<accession>A0ABU4VIZ4</accession>
<evidence type="ECO:0000313" key="1">
    <source>
        <dbReference type="EMBL" id="MDX8151114.1"/>
    </source>
</evidence>
<organism evidence="1 2">
    <name type="scientific">Patulibacter brassicae</name>
    <dbReference type="NCBI Taxonomy" id="1705717"/>
    <lineage>
        <taxon>Bacteria</taxon>
        <taxon>Bacillati</taxon>
        <taxon>Actinomycetota</taxon>
        <taxon>Thermoleophilia</taxon>
        <taxon>Solirubrobacterales</taxon>
        <taxon>Patulibacteraceae</taxon>
        <taxon>Patulibacter</taxon>
    </lineage>
</organism>
<protein>
    <submittedName>
        <fullName evidence="1">Uncharacterized protein</fullName>
    </submittedName>
</protein>
<reference evidence="1 2" key="1">
    <citation type="submission" date="2023-11" db="EMBL/GenBank/DDBJ databases">
        <authorList>
            <person name="Xu M."/>
            <person name="Jiang T."/>
        </authorList>
    </citation>
    <scope>NUCLEOTIDE SEQUENCE [LARGE SCALE GENOMIC DNA]</scope>
    <source>
        <strain evidence="1 2">SD</strain>
    </source>
</reference>